<sequence length="477" mass="55429">MVEVDTIYKKNKLEVIKHKTKFDNDDDDDDDDDDDVLNISAALKYFYIQTYEKIDELQPPLKIPARIDLLNIFIDLCIVDAKDVNIDAVYSDERMNYLKKQVNYIPIPYNEVFMKEKSLILISGIAGNGKSWLLRKCLINWAKNFIWKNVDFVFYFECRILNKHQNISNINVLLDVFYKDFVKDLDINNHNIIFIIDGLDEFKYLDDLINYNSSFQYPIVNVLAKIQNYKSVIAGRVYAIDWYQSVFGMSKVHNEKLTIQIMGFNQNGINIYIELNVIDEIKDAVKNVLNQSQIAKAMASVPFYLSCMCKIIANSEQRVNFSILTMTDLYASIFLYFVQKHITKDELPVEEILTFMSDFDKVEDQLFGFIERIETNLGYHYQVAHLSIMEFCVSVFAFINFSGEEIIGNDKLKNATATELFPRSSSLSGHNLPGIKRWMDTCDRKHQEDLEITFAKAIYGTATAFSMADNPLWIDFF</sequence>
<keyword evidence="2" id="KW-0963">Cytoplasm</keyword>
<accession>A0ABM4CML1</accession>
<dbReference type="InterPro" id="IPR050637">
    <property type="entry name" value="NLRP_innate_immun_reg"/>
</dbReference>
<gene>
    <name evidence="6" type="primary">LOC136085661</name>
</gene>
<dbReference type="InterPro" id="IPR027417">
    <property type="entry name" value="P-loop_NTPase"/>
</dbReference>
<dbReference type="RefSeq" id="XP_065663058.1">
    <property type="nucleotide sequence ID" value="XM_065806986.1"/>
</dbReference>
<dbReference type="Proteomes" id="UP001652625">
    <property type="component" value="Chromosome 09"/>
</dbReference>
<keyword evidence="5" id="KW-1185">Reference proteome</keyword>
<comment type="subcellular location">
    <subcellularLocation>
        <location evidence="1">Cytoplasm</location>
    </subcellularLocation>
</comment>
<dbReference type="GeneID" id="136085661"/>
<keyword evidence="3" id="KW-0677">Repeat</keyword>
<dbReference type="PANTHER" id="PTHR45690:SF19">
    <property type="entry name" value="NACHT, LRR AND PYD DOMAINS-CONTAINING PROTEIN 3"/>
    <property type="match status" value="1"/>
</dbReference>
<evidence type="ECO:0000256" key="2">
    <source>
        <dbReference type="ARBA" id="ARBA00022490"/>
    </source>
</evidence>
<proteinExistence type="predicted"/>
<evidence type="ECO:0000256" key="3">
    <source>
        <dbReference type="ARBA" id="ARBA00022737"/>
    </source>
</evidence>
<evidence type="ECO:0000256" key="1">
    <source>
        <dbReference type="ARBA" id="ARBA00004496"/>
    </source>
</evidence>
<name>A0ABM4CML1_HYDVU</name>
<dbReference type="PANTHER" id="PTHR45690">
    <property type="entry name" value="NACHT, LRR AND PYD DOMAINS-CONTAINING PROTEIN 12"/>
    <property type="match status" value="1"/>
</dbReference>
<dbReference type="InterPro" id="IPR007111">
    <property type="entry name" value="NACHT_NTPase"/>
</dbReference>
<feature type="domain" description="NACHT" evidence="4">
    <location>
        <begin position="119"/>
        <end position="225"/>
    </location>
</feature>
<evidence type="ECO:0000313" key="5">
    <source>
        <dbReference type="Proteomes" id="UP001652625"/>
    </source>
</evidence>
<dbReference type="Pfam" id="PF05729">
    <property type="entry name" value="NACHT"/>
    <property type="match status" value="1"/>
</dbReference>
<dbReference type="Gene3D" id="3.40.50.300">
    <property type="entry name" value="P-loop containing nucleotide triphosphate hydrolases"/>
    <property type="match status" value="1"/>
</dbReference>
<organism evidence="5 6">
    <name type="scientific">Hydra vulgaris</name>
    <name type="common">Hydra</name>
    <name type="synonym">Hydra attenuata</name>
    <dbReference type="NCBI Taxonomy" id="6087"/>
    <lineage>
        <taxon>Eukaryota</taxon>
        <taxon>Metazoa</taxon>
        <taxon>Cnidaria</taxon>
        <taxon>Hydrozoa</taxon>
        <taxon>Hydroidolina</taxon>
        <taxon>Anthoathecata</taxon>
        <taxon>Aplanulata</taxon>
        <taxon>Hydridae</taxon>
        <taxon>Hydra</taxon>
    </lineage>
</organism>
<evidence type="ECO:0000313" key="6">
    <source>
        <dbReference type="RefSeq" id="XP_065663058.1"/>
    </source>
</evidence>
<dbReference type="SUPFAM" id="SSF52540">
    <property type="entry name" value="P-loop containing nucleoside triphosphate hydrolases"/>
    <property type="match status" value="1"/>
</dbReference>
<protein>
    <submittedName>
        <fullName evidence="6">Nucleotide-binding oligomerization domain-containing protein 2-like</fullName>
    </submittedName>
</protein>
<reference evidence="6" key="1">
    <citation type="submission" date="2025-08" db="UniProtKB">
        <authorList>
            <consortium name="RefSeq"/>
        </authorList>
    </citation>
    <scope>IDENTIFICATION</scope>
</reference>
<evidence type="ECO:0000259" key="4">
    <source>
        <dbReference type="Pfam" id="PF05729"/>
    </source>
</evidence>